<accession>A0A395HAD1</accession>
<dbReference type="GeneID" id="37219553"/>
<dbReference type="VEuPathDB" id="FungiDB:BO80DRAFT_256525"/>
<dbReference type="RefSeq" id="XP_025578442.1">
    <property type="nucleotide sequence ID" value="XM_025714688.1"/>
</dbReference>
<proteinExistence type="predicted"/>
<dbReference type="EMBL" id="KZ824425">
    <property type="protein sequence ID" value="RAL04115.1"/>
    <property type="molecule type" value="Genomic_DNA"/>
</dbReference>
<evidence type="ECO:0000256" key="1">
    <source>
        <dbReference type="SAM" id="MobiDB-lite"/>
    </source>
</evidence>
<name>A0A395HAD1_9EURO</name>
<organism evidence="2 3">
    <name type="scientific">Aspergillus ibericus CBS 121593</name>
    <dbReference type="NCBI Taxonomy" id="1448316"/>
    <lineage>
        <taxon>Eukaryota</taxon>
        <taxon>Fungi</taxon>
        <taxon>Dikarya</taxon>
        <taxon>Ascomycota</taxon>
        <taxon>Pezizomycotina</taxon>
        <taxon>Eurotiomycetes</taxon>
        <taxon>Eurotiomycetidae</taxon>
        <taxon>Eurotiales</taxon>
        <taxon>Aspergillaceae</taxon>
        <taxon>Aspergillus</taxon>
        <taxon>Aspergillus subgen. Circumdati</taxon>
    </lineage>
</organism>
<keyword evidence="3" id="KW-1185">Reference proteome</keyword>
<dbReference type="AlphaFoldDB" id="A0A395HAD1"/>
<protein>
    <submittedName>
        <fullName evidence="2">Uncharacterized protein</fullName>
    </submittedName>
</protein>
<sequence length="172" mass="19841">MQDSHKIHIYWKILNAGIRRLREEFSKAILNSLWYDKRDVSRHRHSPLIALTEEDPTRGKLPIKENCSISLQSRSVRRPKATRRRGKGWTTVVAGSVKAFRCMERKEKKRKDRRGRPLFIAVVRHVRRVPVSLDGARHQGPPRLAGGPSGTRAPRLPRPSFIQSLLAIYVQN</sequence>
<feature type="region of interest" description="Disordered" evidence="1">
    <location>
        <begin position="132"/>
        <end position="156"/>
    </location>
</feature>
<dbReference type="OrthoDB" id="10641265at2759"/>
<gene>
    <name evidence="2" type="ORF">BO80DRAFT_256525</name>
</gene>
<reference evidence="2 3" key="1">
    <citation type="submission" date="2018-02" db="EMBL/GenBank/DDBJ databases">
        <title>The genomes of Aspergillus section Nigri reveals drivers in fungal speciation.</title>
        <authorList>
            <consortium name="DOE Joint Genome Institute"/>
            <person name="Vesth T.C."/>
            <person name="Nybo J."/>
            <person name="Theobald S."/>
            <person name="Brandl J."/>
            <person name="Frisvad J.C."/>
            <person name="Nielsen K.F."/>
            <person name="Lyhne E.K."/>
            <person name="Kogle M.E."/>
            <person name="Kuo A."/>
            <person name="Riley R."/>
            <person name="Clum A."/>
            <person name="Nolan M."/>
            <person name="Lipzen A."/>
            <person name="Salamov A."/>
            <person name="Henrissat B."/>
            <person name="Wiebenga A."/>
            <person name="De vries R.P."/>
            <person name="Grigoriev I.V."/>
            <person name="Mortensen U.H."/>
            <person name="Andersen M.R."/>
            <person name="Baker S.E."/>
        </authorList>
    </citation>
    <scope>NUCLEOTIDE SEQUENCE [LARGE SCALE GENOMIC DNA]</scope>
    <source>
        <strain evidence="2 3">CBS 121593</strain>
    </source>
</reference>
<evidence type="ECO:0000313" key="3">
    <source>
        <dbReference type="Proteomes" id="UP000249402"/>
    </source>
</evidence>
<evidence type="ECO:0000313" key="2">
    <source>
        <dbReference type="EMBL" id="RAL04115.1"/>
    </source>
</evidence>
<dbReference type="Proteomes" id="UP000249402">
    <property type="component" value="Unassembled WGS sequence"/>
</dbReference>